<dbReference type="CDD" id="cd00093">
    <property type="entry name" value="HTH_XRE"/>
    <property type="match status" value="1"/>
</dbReference>
<name>A0A1G5FVW1_9FIRM</name>
<dbReference type="PANTHER" id="PTHR46558:SF11">
    <property type="entry name" value="HTH-TYPE TRANSCRIPTIONAL REGULATOR XRE"/>
    <property type="match status" value="1"/>
</dbReference>
<proteinExistence type="predicted"/>
<feature type="domain" description="HTH cro/C1-type" evidence="2">
    <location>
        <begin position="7"/>
        <end position="61"/>
    </location>
</feature>
<dbReference type="SMART" id="SM00966">
    <property type="entry name" value="SpoVT_AbrB"/>
    <property type="match status" value="1"/>
</dbReference>
<dbReference type="GO" id="GO:0003677">
    <property type="term" value="F:DNA binding"/>
    <property type="evidence" value="ECO:0007669"/>
    <property type="project" value="UniProtKB-KW"/>
</dbReference>
<dbReference type="InterPro" id="IPR007159">
    <property type="entry name" value="SpoVT-AbrB_dom"/>
</dbReference>
<protein>
    <submittedName>
        <fullName evidence="3">Looped-hinge helix DNA binding domain-containing protein, AbrB family</fullName>
    </submittedName>
</protein>
<sequence>MSFSENLIELRKYHDYSQEELAEMIGVSRQTLSKYETGESLPDIEKSKLLADVFSVTIDDLINHEKNDEESLGLGVPPKGKHVFGMVKVGDKGQIVIPAKARKVFDIQPGDNLIVLGDEGQGIAIIKEKGLLNLLNKVRNGR</sequence>
<accession>A0A1G5FVW1</accession>
<evidence type="ECO:0000313" key="3">
    <source>
        <dbReference type="EMBL" id="SCY43413.1"/>
    </source>
</evidence>
<dbReference type="PANTHER" id="PTHR46558">
    <property type="entry name" value="TRACRIPTIONAL REGULATORY PROTEIN-RELATED-RELATED"/>
    <property type="match status" value="1"/>
</dbReference>
<dbReference type="InterPro" id="IPR010982">
    <property type="entry name" value="Lambda_DNA-bd_dom_sf"/>
</dbReference>
<dbReference type="NCBIfam" id="TIGR01439">
    <property type="entry name" value="lp_hng_hel_AbrB"/>
    <property type="match status" value="1"/>
</dbReference>
<evidence type="ECO:0000313" key="4">
    <source>
        <dbReference type="Proteomes" id="UP000183047"/>
    </source>
</evidence>
<dbReference type="Gene3D" id="2.10.260.10">
    <property type="match status" value="1"/>
</dbReference>
<dbReference type="Pfam" id="PF04014">
    <property type="entry name" value="MazE_antitoxin"/>
    <property type="match status" value="1"/>
</dbReference>
<evidence type="ECO:0000256" key="1">
    <source>
        <dbReference type="ARBA" id="ARBA00023125"/>
    </source>
</evidence>
<dbReference type="PROSITE" id="PS50943">
    <property type="entry name" value="HTH_CROC1"/>
    <property type="match status" value="1"/>
</dbReference>
<dbReference type="InterPro" id="IPR001387">
    <property type="entry name" value="Cro/C1-type_HTH"/>
</dbReference>
<evidence type="ECO:0000259" key="2">
    <source>
        <dbReference type="PROSITE" id="PS50943"/>
    </source>
</evidence>
<gene>
    <name evidence="3" type="ORF">SAMN02910451_02574</name>
</gene>
<dbReference type="EMBL" id="FMUR01000017">
    <property type="protein sequence ID" value="SCY43413.1"/>
    <property type="molecule type" value="Genomic_DNA"/>
</dbReference>
<dbReference type="Proteomes" id="UP000183047">
    <property type="component" value="Unassembled WGS sequence"/>
</dbReference>
<dbReference type="SUPFAM" id="SSF89447">
    <property type="entry name" value="AbrB/MazE/MraZ-like"/>
    <property type="match status" value="1"/>
</dbReference>
<dbReference type="InterPro" id="IPR037914">
    <property type="entry name" value="SpoVT-AbrB_sf"/>
</dbReference>
<dbReference type="AlphaFoldDB" id="A0A1G5FVW1"/>
<dbReference type="RefSeq" id="WP_074463007.1">
    <property type="nucleotide sequence ID" value="NZ_FMUR01000017.1"/>
</dbReference>
<keyword evidence="1" id="KW-0238">DNA-binding</keyword>
<keyword evidence="4" id="KW-1185">Reference proteome</keyword>
<dbReference type="Pfam" id="PF01381">
    <property type="entry name" value="HTH_3"/>
    <property type="match status" value="1"/>
</dbReference>
<reference evidence="4" key="1">
    <citation type="submission" date="2016-10" db="EMBL/GenBank/DDBJ databases">
        <authorList>
            <person name="Varghese N."/>
            <person name="Submissions S."/>
        </authorList>
    </citation>
    <scope>NUCLEOTIDE SEQUENCE [LARGE SCALE GENOMIC DNA]</scope>
    <source>
        <strain evidence="4">XBD2006</strain>
    </source>
</reference>
<dbReference type="SUPFAM" id="SSF47413">
    <property type="entry name" value="lambda repressor-like DNA-binding domains"/>
    <property type="match status" value="1"/>
</dbReference>
<dbReference type="SMART" id="SM00530">
    <property type="entry name" value="HTH_XRE"/>
    <property type="match status" value="1"/>
</dbReference>
<dbReference type="OrthoDB" id="9812495at2"/>
<organism evidence="3 4">
    <name type="scientific">Butyrivibrio hungatei</name>
    <dbReference type="NCBI Taxonomy" id="185008"/>
    <lineage>
        <taxon>Bacteria</taxon>
        <taxon>Bacillati</taxon>
        <taxon>Bacillota</taxon>
        <taxon>Clostridia</taxon>
        <taxon>Lachnospirales</taxon>
        <taxon>Lachnospiraceae</taxon>
        <taxon>Butyrivibrio</taxon>
    </lineage>
</organism>
<dbReference type="Gene3D" id="1.10.260.40">
    <property type="entry name" value="lambda repressor-like DNA-binding domains"/>
    <property type="match status" value="1"/>
</dbReference>